<dbReference type="RefSeq" id="WP_335737772.1">
    <property type="nucleotide sequence ID" value="NZ_JALAAR010000025.1"/>
</dbReference>
<feature type="signal peptide" evidence="1">
    <location>
        <begin position="1"/>
        <end position="20"/>
    </location>
</feature>
<evidence type="ECO:0000313" key="3">
    <source>
        <dbReference type="Proteomes" id="UP001375382"/>
    </source>
</evidence>
<feature type="chain" id="PRO_5045569478" evidence="1">
    <location>
        <begin position="21"/>
        <end position="157"/>
    </location>
</feature>
<dbReference type="Proteomes" id="UP001375382">
    <property type="component" value="Unassembled WGS sequence"/>
</dbReference>
<proteinExistence type="predicted"/>
<gene>
    <name evidence="2" type="ORF">MN202_19260</name>
</gene>
<sequence length="157" mass="17398">MKPVLIVLLLPFLVSAEVYKCDVGGVITYSQVRCSAEAEVTAYATEDLVTASQQPILEANANSAAATMDRLSDSVKKRDMRLLVNKLKLDKENKLKQRDIKLAELKSSKDQALNNLAGAVWEESLSKEMAAVAIQYDTDIRGIDTEIDRLVDELNRI</sequence>
<name>A0ABU8CBU4_9GAMM</name>
<keyword evidence="3" id="KW-1185">Reference proteome</keyword>
<evidence type="ECO:0000256" key="1">
    <source>
        <dbReference type="SAM" id="SignalP"/>
    </source>
</evidence>
<evidence type="ECO:0000313" key="2">
    <source>
        <dbReference type="EMBL" id="MEH8019377.1"/>
    </source>
</evidence>
<accession>A0ABU8CBU4</accession>
<dbReference type="EMBL" id="JALAAR010000025">
    <property type="protein sequence ID" value="MEH8019377.1"/>
    <property type="molecule type" value="Genomic_DNA"/>
</dbReference>
<comment type="caution">
    <text evidence="2">The sequence shown here is derived from an EMBL/GenBank/DDBJ whole genome shotgun (WGS) entry which is preliminary data.</text>
</comment>
<keyword evidence="1" id="KW-0732">Signal</keyword>
<protein>
    <submittedName>
        <fullName evidence="2">DUF4124 domain-containing protein</fullName>
    </submittedName>
</protein>
<organism evidence="2 3">
    <name type="scientific">Rheinheimera muenzenbergensis</name>
    <dbReference type="NCBI Taxonomy" id="1193628"/>
    <lineage>
        <taxon>Bacteria</taxon>
        <taxon>Pseudomonadati</taxon>
        <taxon>Pseudomonadota</taxon>
        <taxon>Gammaproteobacteria</taxon>
        <taxon>Chromatiales</taxon>
        <taxon>Chromatiaceae</taxon>
        <taxon>Rheinheimera</taxon>
    </lineage>
</organism>
<reference evidence="2 3" key="1">
    <citation type="journal article" date="2023" name="Ecotoxicol. Environ. Saf.">
        <title>Mercury remediation potential of mercury-resistant strain Rheinheimera metallidurans sp. nov. isolated from a municipal waste dumping site.</title>
        <authorList>
            <person name="Yadav V."/>
            <person name="Manjhi A."/>
            <person name="Vadakedath N."/>
        </authorList>
    </citation>
    <scope>NUCLEOTIDE SEQUENCE [LARGE SCALE GENOMIC DNA]</scope>
    <source>
        <strain evidence="2 3">E-49</strain>
    </source>
</reference>